<comment type="caution">
    <text evidence="5">The sequence shown here is derived from an EMBL/GenBank/DDBJ whole genome shotgun (WGS) entry which is preliminary data.</text>
</comment>
<dbReference type="SUPFAM" id="SSF52540">
    <property type="entry name" value="P-loop containing nucleoside triphosphate hydrolases"/>
    <property type="match status" value="2"/>
</dbReference>
<keyword evidence="1" id="KW-0227">DNA damage</keyword>
<comment type="similarity">
    <text evidence="1">Belongs to the helicase family.</text>
</comment>
<dbReference type="GO" id="GO:0000723">
    <property type="term" value="P:telomere maintenance"/>
    <property type="evidence" value="ECO:0007669"/>
    <property type="project" value="InterPro"/>
</dbReference>
<keyword evidence="1" id="KW-0233">DNA recombination</keyword>
<dbReference type="InterPro" id="IPR010285">
    <property type="entry name" value="DNA_helicase_pif1-like_DEAD"/>
</dbReference>
<feature type="domain" description="DNA helicase Pif1-like DEAD-box helicase" evidence="3">
    <location>
        <begin position="46"/>
        <end position="252"/>
    </location>
</feature>
<organism evidence="5 6">
    <name type="scientific">Rhododendron griersonianum</name>
    <dbReference type="NCBI Taxonomy" id="479676"/>
    <lineage>
        <taxon>Eukaryota</taxon>
        <taxon>Viridiplantae</taxon>
        <taxon>Streptophyta</taxon>
        <taxon>Embryophyta</taxon>
        <taxon>Tracheophyta</taxon>
        <taxon>Spermatophyta</taxon>
        <taxon>Magnoliopsida</taxon>
        <taxon>eudicotyledons</taxon>
        <taxon>Gunneridae</taxon>
        <taxon>Pentapetalae</taxon>
        <taxon>asterids</taxon>
        <taxon>Ericales</taxon>
        <taxon>Ericaceae</taxon>
        <taxon>Ericoideae</taxon>
        <taxon>Rhodoreae</taxon>
        <taxon>Rhododendron</taxon>
    </lineage>
</organism>
<reference evidence="5 6" key="1">
    <citation type="submission" date="2020-08" db="EMBL/GenBank/DDBJ databases">
        <title>Plant Genome Project.</title>
        <authorList>
            <person name="Zhang R.-G."/>
        </authorList>
    </citation>
    <scope>NUCLEOTIDE SEQUENCE [LARGE SCALE GENOMIC DNA]</scope>
    <source>
        <strain evidence="5">WSP0</strain>
        <tissue evidence="5">Leaf</tissue>
    </source>
</reference>
<sequence>MGKTLQDFQLSHLLTSATNHAPICKEIQDETDLHISEADLQSPSLLNTEQTMAYNQVLDVVFNKKPHCFFIDGPDGTGKTFLYRAILATIRSQGQIALATATSGVAASILPNGRTAHSRFKIPINPDGTLSCRVGKQSGLAALLRETVLIVWDEASMAKKQSIEALDALLQDITGTNILFGGKVVVLGGDFRQVLPVIPKGTREDCVNASLVRSYIWKSLTKLKLTENMRARTDPTFSDYILRIGNGLEPENDAGNIKLPTFLALQPTKMASALDLLVQFVFPTISTDHLNLSSLTNSAILTPKNLAVDEINEAITSKFPGEEHTYLSVDETTDLAQQGLYIDFLNSLAPPGMPAHRLILKKNIPLLLLRNINASKGLCNGTRLLCKEFSKHTVIAQITSGERKGTTVFIPRIPLQPSDPQQYPVEFTRHQFHIRPCFAMTINKAQGQTLDTIGVYLPEPVFSHGQPYVPMAPNILPLKDINLDSKNYTIHAIVVEKSMPKTSSKSSSQYQRLVLQDIEGTKIQAAIFGNNIKILENTLQLYHPYSISNAAVITTPKQYRFLEQRCQLIISAHSPVEGKKIGGLTQRSIKFNFTPLADLGQIKVPDPSLDILFTILEVGPCRPANHSCVMDVLVVDQSLQPTIISLWGDQFCDYEAPAMARFRPTFPVVIGHRLKTSSYYSKTLATKVTSGFTFNSQIPEALELQSWCVLNADKLKQLPRLVAMYALLAKSAAAPSSDSINIINLPSTVDKVQLINIKGIARVTNFNQRFHYLSCSICNRASNAYENSELWCNYCALRVPALARVKFTVNITDPTATIDATVFPEIAEQIYGITGSNIAIDTPDQPLSPEFLDKLGEPKRCSITLKAYMYSNNGIAQCKFDVHSMTNEPTPQAINSSHQSLAMPPPAPNKNEKLHEASASDQPTKENSGKKPRPN</sequence>
<dbReference type="PANTHER" id="PTHR10492:SF100">
    <property type="entry name" value="ATP-DEPENDENT DNA HELICASE"/>
    <property type="match status" value="1"/>
</dbReference>
<evidence type="ECO:0000259" key="3">
    <source>
        <dbReference type="Pfam" id="PF05970"/>
    </source>
</evidence>
<dbReference type="Pfam" id="PF21530">
    <property type="entry name" value="Pif1_2B_dom"/>
    <property type="match status" value="1"/>
</dbReference>
<feature type="compositionally biased region" description="Basic and acidic residues" evidence="2">
    <location>
        <begin position="910"/>
        <end position="929"/>
    </location>
</feature>
<comment type="catalytic activity">
    <reaction evidence="1">
        <text>ATP + H2O = ADP + phosphate + H(+)</text>
        <dbReference type="Rhea" id="RHEA:13065"/>
        <dbReference type="ChEBI" id="CHEBI:15377"/>
        <dbReference type="ChEBI" id="CHEBI:15378"/>
        <dbReference type="ChEBI" id="CHEBI:30616"/>
        <dbReference type="ChEBI" id="CHEBI:43474"/>
        <dbReference type="ChEBI" id="CHEBI:456216"/>
        <dbReference type="EC" id="5.6.2.3"/>
    </reaction>
</comment>
<feature type="compositionally biased region" description="Polar residues" evidence="2">
    <location>
        <begin position="889"/>
        <end position="900"/>
    </location>
</feature>
<dbReference type="Gene3D" id="2.40.50.140">
    <property type="entry name" value="Nucleic acid-binding proteins"/>
    <property type="match status" value="3"/>
</dbReference>
<evidence type="ECO:0000256" key="1">
    <source>
        <dbReference type="RuleBase" id="RU363044"/>
    </source>
</evidence>
<proteinExistence type="inferred from homology"/>
<dbReference type="InterPro" id="IPR049163">
    <property type="entry name" value="Pif1-like_2B_dom"/>
</dbReference>
<dbReference type="EMBL" id="JACTNZ010000013">
    <property type="protein sequence ID" value="KAG5514914.1"/>
    <property type="molecule type" value="Genomic_DNA"/>
</dbReference>
<evidence type="ECO:0000259" key="4">
    <source>
        <dbReference type="Pfam" id="PF21530"/>
    </source>
</evidence>
<accession>A0AAV6HPL5</accession>
<keyword evidence="1" id="KW-0067">ATP-binding</keyword>
<dbReference type="InterPro" id="IPR012340">
    <property type="entry name" value="NA-bd_OB-fold"/>
</dbReference>
<dbReference type="GO" id="GO:0043139">
    <property type="term" value="F:5'-3' DNA helicase activity"/>
    <property type="evidence" value="ECO:0007669"/>
    <property type="project" value="UniProtKB-EC"/>
</dbReference>
<keyword evidence="1" id="KW-0378">Hydrolase</keyword>
<dbReference type="AlphaFoldDB" id="A0AAV6HPL5"/>
<dbReference type="GO" id="GO:0006310">
    <property type="term" value="P:DNA recombination"/>
    <property type="evidence" value="ECO:0007669"/>
    <property type="project" value="UniProtKB-KW"/>
</dbReference>
<gene>
    <name evidence="5" type="ORF">RHGRI_036083</name>
</gene>
<keyword evidence="1" id="KW-0547">Nucleotide-binding</keyword>
<evidence type="ECO:0000313" key="5">
    <source>
        <dbReference type="EMBL" id="KAG5514914.1"/>
    </source>
</evidence>
<dbReference type="GO" id="GO:0016787">
    <property type="term" value="F:hydrolase activity"/>
    <property type="evidence" value="ECO:0007669"/>
    <property type="project" value="UniProtKB-KW"/>
</dbReference>
<keyword evidence="6" id="KW-1185">Reference proteome</keyword>
<dbReference type="Pfam" id="PF05970">
    <property type="entry name" value="PIF1"/>
    <property type="match status" value="1"/>
</dbReference>
<keyword evidence="1" id="KW-0234">DNA repair</keyword>
<feature type="region of interest" description="Disordered" evidence="2">
    <location>
        <begin position="889"/>
        <end position="935"/>
    </location>
</feature>
<dbReference type="GO" id="GO:0005524">
    <property type="term" value="F:ATP binding"/>
    <property type="evidence" value="ECO:0007669"/>
    <property type="project" value="UniProtKB-KW"/>
</dbReference>
<feature type="domain" description="DNA helicase Pif1-like 2B" evidence="4">
    <location>
        <begin position="343"/>
        <end position="387"/>
    </location>
</feature>
<dbReference type="PANTHER" id="PTHR10492">
    <property type="match status" value="1"/>
</dbReference>
<comment type="cofactor">
    <cofactor evidence="1">
        <name>Mg(2+)</name>
        <dbReference type="ChEBI" id="CHEBI:18420"/>
    </cofactor>
</comment>
<dbReference type="Gene3D" id="3.40.50.300">
    <property type="entry name" value="P-loop containing nucleotide triphosphate hydrolases"/>
    <property type="match status" value="1"/>
</dbReference>
<dbReference type="GO" id="GO:0006281">
    <property type="term" value="P:DNA repair"/>
    <property type="evidence" value="ECO:0007669"/>
    <property type="project" value="UniProtKB-KW"/>
</dbReference>
<dbReference type="EC" id="5.6.2.3" evidence="1"/>
<evidence type="ECO:0000313" key="6">
    <source>
        <dbReference type="Proteomes" id="UP000823749"/>
    </source>
</evidence>
<name>A0AAV6HPL5_9ERIC</name>
<protein>
    <recommendedName>
        <fullName evidence="1">ATP-dependent DNA helicase</fullName>
        <ecNumber evidence="1">5.6.2.3</ecNumber>
    </recommendedName>
</protein>
<dbReference type="SUPFAM" id="SSF50249">
    <property type="entry name" value="Nucleic acid-binding proteins"/>
    <property type="match status" value="3"/>
</dbReference>
<evidence type="ECO:0000256" key="2">
    <source>
        <dbReference type="SAM" id="MobiDB-lite"/>
    </source>
</evidence>
<keyword evidence="1" id="KW-0347">Helicase</keyword>
<dbReference type="Proteomes" id="UP000823749">
    <property type="component" value="Chromosome 13"/>
</dbReference>
<dbReference type="InterPro" id="IPR027417">
    <property type="entry name" value="P-loop_NTPase"/>
</dbReference>